<dbReference type="PANTHER" id="PTHR47966:SF51">
    <property type="entry name" value="BETA-SITE APP-CLEAVING ENZYME, ISOFORM A-RELATED"/>
    <property type="match status" value="1"/>
</dbReference>
<feature type="domain" description="Peptidase A1" evidence="3">
    <location>
        <begin position="26"/>
        <end position="330"/>
    </location>
</feature>
<dbReference type="EMBL" id="CAJFCV020000003">
    <property type="protein sequence ID" value="CAG9105598.1"/>
    <property type="molecule type" value="Genomic_DNA"/>
</dbReference>
<dbReference type="PROSITE" id="PS51767">
    <property type="entry name" value="PEPTIDASE_A1"/>
    <property type="match status" value="1"/>
</dbReference>
<evidence type="ECO:0000313" key="6">
    <source>
        <dbReference type="Proteomes" id="UP000659654"/>
    </source>
</evidence>
<reference evidence="7" key="1">
    <citation type="submission" date="2016-11" db="UniProtKB">
        <authorList>
            <consortium name="WormBaseParasite"/>
        </authorList>
    </citation>
    <scope>IDENTIFICATION</scope>
</reference>
<dbReference type="PANTHER" id="PTHR47966">
    <property type="entry name" value="BETA-SITE APP-CLEAVING ENZYME, ISOFORM A-RELATED"/>
    <property type="match status" value="1"/>
</dbReference>
<evidence type="ECO:0000256" key="2">
    <source>
        <dbReference type="SAM" id="SignalP"/>
    </source>
</evidence>
<dbReference type="Pfam" id="PF00026">
    <property type="entry name" value="Asp"/>
    <property type="match status" value="1"/>
</dbReference>
<dbReference type="Proteomes" id="UP000659654">
    <property type="component" value="Unassembled WGS sequence"/>
</dbReference>
<reference evidence="4" key="2">
    <citation type="submission" date="2020-09" db="EMBL/GenBank/DDBJ databases">
        <authorList>
            <person name="Kikuchi T."/>
        </authorList>
    </citation>
    <scope>NUCLEOTIDE SEQUENCE</scope>
    <source>
        <strain evidence="4">Ka4C1</strain>
    </source>
</reference>
<dbReference type="InterPro" id="IPR033121">
    <property type="entry name" value="PEPTIDASE_A1"/>
</dbReference>
<dbReference type="Proteomes" id="UP000582659">
    <property type="component" value="Unassembled WGS sequence"/>
</dbReference>
<feature type="chain" id="PRO_5035360170" evidence="2">
    <location>
        <begin position="20"/>
        <end position="337"/>
    </location>
</feature>
<dbReference type="WBParaSite" id="BXY_1588000.1">
    <property type="protein sequence ID" value="BXY_1588000.1"/>
    <property type="gene ID" value="BXY_1588000"/>
</dbReference>
<protein>
    <submittedName>
        <fullName evidence="4">(pine wood nematode) hypothetical protein</fullName>
    </submittedName>
    <submittedName>
        <fullName evidence="7">Peptidase A1 domain-containing protein</fullName>
    </submittedName>
</protein>
<dbReference type="InterPro" id="IPR021109">
    <property type="entry name" value="Peptidase_aspartic_dom_sf"/>
</dbReference>
<accession>A0A1I7SS63</accession>
<gene>
    <name evidence="4" type="ORF">BXYJ_LOCUS5931</name>
</gene>
<evidence type="ECO:0000259" key="3">
    <source>
        <dbReference type="PROSITE" id="PS51767"/>
    </source>
</evidence>
<keyword evidence="2" id="KW-0732">Signal</keyword>
<evidence type="ECO:0000313" key="5">
    <source>
        <dbReference type="Proteomes" id="UP000095284"/>
    </source>
</evidence>
<dbReference type="InterPro" id="IPR001461">
    <property type="entry name" value="Aspartic_peptidase_A1"/>
</dbReference>
<evidence type="ECO:0000313" key="7">
    <source>
        <dbReference type="WBParaSite" id="BXY_1588000.1"/>
    </source>
</evidence>
<dbReference type="SUPFAM" id="SSF50630">
    <property type="entry name" value="Acid proteases"/>
    <property type="match status" value="1"/>
</dbReference>
<comment type="similarity">
    <text evidence="1">Belongs to the peptidase A1 family.</text>
</comment>
<organism evidence="5 7">
    <name type="scientific">Bursaphelenchus xylophilus</name>
    <name type="common">Pinewood nematode worm</name>
    <name type="synonym">Aphelenchoides xylophilus</name>
    <dbReference type="NCBI Taxonomy" id="6326"/>
    <lineage>
        <taxon>Eukaryota</taxon>
        <taxon>Metazoa</taxon>
        <taxon>Ecdysozoa</taxon>
        <taxon>Nematoda</taxon>
        <taxon>Chromadorea</taxon>
        <taxon>Rhabditida</taxon>
        <taxon>Tylenchina</taxon>
        <taxon>Tylenchomorpha</taxon>
        <taxon>Aphelenchoidea</taxon>
        <taxon>Aphelenchoididae</taxon>
        <taxon>Bursaphelenchus</taxon>
    </lineage>
</organism>
<dbReference type="GO" id="GO:0004190">
    <property type="term" value="F:aspartic-type endopeptidase activity"/>
    <property type="evidence" value="ECO:0007669"/>
    <property type="project" value="InterPro"/>
</dbReference>
<name>A0A1I7SS63_BURXY</name>
<sequence length="337" mass="38182">MEIALKYVLLLFLAVTIESAFDDDDFLLRFRFEDNPRLIRQFAIDISSSSSYVVSAQSNRELEEAFVFNETKSKTFKELGCFRARYDSKFSNFHGICEGIYGSDYIQINDQHRIKTTFGVCRKFDGNPTGGLNMLLIAGRIGLGPDAEKPGSTLRRDIMKTWEEPVLCLATTNRRRVDERVISTGKNLATPENTIVSTQITPKTGFWQFPTIGFSIGTEVFSPISVVLSTTTHYIKVPTKLFGKVIQAFSAFQENNSWYVHCDEEHPSLRLKIGGRMVEILPGDLIEEVIPGKCRLLVNQHNNDYMVVGASVLYTNGVCLNYEMKTVTFYKPEMSRI</sequence>
<feature type="signal peptide" evidence="2">
    <location>
        <begin position="1"/>
        <end position="19"/>
    </location>
</feature>
<dbReference type="GO" id="GO:0006508">
    <property type="term" value="P:proteolysis"/>
    <property type="evidence" value="ECO:0007669"/>
    <property type="project" value="InterPro"/>
</dbReference>
<proteinExistence type="inferred from homology"/>
<dbReference type="EMBL" id="CAJFDI010000003">
    <property type="protein sequence ID" value="CAD5219943.1"/>
    <property type="molecule type" value="Genomic_DNA"/>
</dbReference>
<dbReference type="SMR" id="A0A1I7SS63"/>
<keyword evidence="6" id="KW-1185">Reference proteome</keyword>
<dbReference type="Gene3D" id="2.40.70.10">
    <property type="entry name" value="Acid Proteases"/>
    <property type="match status" value="2"/>
</dbReference>
<dbReference type="Proteomes" id="UP000095284">
    <property type="component" value="Unplaced"/>
</dbReference>
<dbReference type="AlphaFoldDB" id="A0A1I7SS63"/>
<evidence type="ECO:0000256" key="1">
    <source>
        <dbReference type="ARBA" id="ARBA00007447"/>
    </source>
</evidence>
<evidence type="ECO:0000313" key="4">
    <source>
        <dbReference type="EMBL" id="CAD5219943.1"/>
    </source>
</evidence>